<dbReference type="Proteomes" id="UP000679848">
    <property type="component" value="Chromosome"/>
</dbReference>
<keyword evidence="4" id="KW-1185">Reference proteome</keyword>
<dbReference type="KEGG" id="pfaa:MM59RIKEN_04620"/>
<dbReference type="RefSeq" id="WP_228300437.1">
    <property type="nucleotide sequence ID" value="NZ_AP023420.1"/>
</dbReference>
<protein>
    <recommendedName>
        <fullName evidence="2">Nucleoside transporter/FeoB GTPase Gate domain-containing protein</fullName>
    </recommendedName>
</protein>
<feature type="transmembrane region" description="Helical" evidence="1">
    <location>
        <begin position="249"/>
        <end position="271"/>
    </location>
</feature>
<evidence type="ECO:0000313" key="3">
    <source>
        <dbReference type="EMBL" id="BCK83143.1"/>
    </source>
</evidence>
<dbReference type="AlphaFoldDB" id="A0A810QF19"/>
<evidence type="ECO:0000256" key="1">
    <source>
        <dbReference type="SAM" id="Phobius"/>
    </source>
</evidence>
<evidence type="ECO:0000313" key="4">
    <source>
        <dbReference type="Proteomes" id="UP000679848"/>
    </source>
</evidence>
<name>A0A810QF19_9FIRM</name>
<proteinExistence type="predicted"/>
<feature type="transmembrane region" description="Helical" evidence="1">
    <location>
        <begin position="184"/>
        <end position="215"/>
    </location>
</feature>
<organism evidence="3 4">
    <name type="scientific">Pusillibacter faecalis</name>
    <dbReference type="NCBI Taxonomy" id="2714358"/>
    <lineage>
        <taxon>Bacteria</taxon>
        <taxon>Bacillati</taxon>
        <taxon>Bacillota</taxon>
        <taxon>Clostridia</taxon>
        <taxon>Eubacteriales</taxon>
        <taxon>Oscillospiraceae</taxon>
        <taxon>Pusillibacter</taxon>
    </lineage>
</organism>
<keyword evidence="1" id="KW-0472">Membrane</keyword>
<sequence>MKTRNLAFPCLVLCGVLVWFLADAAQIRTAAAEALSLCAKSVIPALFPFLAVSRLLVSLGFGEWISPHLAGVMTPLFHQPGPASSALLLGLVGGYPIGAQTAADLYRERLLTEDEAARLLTFCNNSNPVFLISVLGVGVFGSVRAGVWLWLIHLLSALLVGMLFRGGSSTPRQRSSPSFSCRSVSLAGAFVDAVKGAATSMLAVCGFITLFYVLAQPFAALGGYLAPALVGLVELFSLTPLLPADRLGFILAAALSGWGGLSVLAQTAAVLDGTGLPLRRCLVGKASQCLLSALLAALLSSYALS</sequence>
<evidence type="ECO:0000259" key="2">
    <source>
        <dbReference type="Pfam" id="PF07670"/>
    </source>
</evidence>
<feature type="transmembrane region" description="Helical" evidence="1">
    <location>
        <begin position="34"/>
        <end position="57"/>
    </location>
</feature>
<keyword evidence="1" id="KW-0812">Transmembrane</keyword>
<dbReference type="EMBL" id="AP023420">
    <property type="protein sequence ID" value="BCK83143.1"/>
    <property type="molecule type" value="Genomic_DNA"/>
</dbReference>
<feature type="transmembrane region" description="Helical" evidence="1">
    <location>
        <begin position="119"/>
        <end position="141"/>
    </location>
</feature>
<dbReference type="InterPro" id="IPR011642">
    <property type="entry name" value="Gate_dom"/>
</dbReference>
<reference evidence="3" key="1">
    <citation type="submission" date="2020-09" db="EMBL/GenBank/DDBJ databases">
        <title>New species isolated from human feces.</title>
        <authorList>
            <person name="Kitahara M."/>
            <person name="Shigeno Y."/>
            <person name="Shime M."/>
            <person name="Matsumoto Y."/>
            <person name="Nakamura S."/>
            <person name="Motooka D."/>
            <person name="Fukuoka S."/>
            <person name="Nishikawa H."/>
            <person name="Benno Y."/>
        </authorList>
    </citation>
    <scope>NUCLEOTIDE SEQUENCE</scope>
    <source>
        <strain evidence="3">MM59</strain>
    </source>
</reference>
<feature type="transmembrane region" description="Helical" evidence="1">
    <location>
        <begin position="283"/>
        <end position="304"/>
    </location>
</feature>
<feature type="domain" description="Nucleoside transporter/FeoB GTPase Gate" evidence="2">
    <location>
        <begin position="40"/>
        <end position="137"/>
    </location>
</feature>
<dbReference type="Pfam" id="PF07670">
    <property type="entry name" value="Gate"/>
    <property type="match status" value="1"/>
</dbReference>
<accession>A0A810QF19</accession>
<feature type="transmembrane region" description="Helical" evidence="1">
    <location>
        <begin position="221"/>
        <end position="242"/>
    </location>
</feature>
<keyword evidence="1" id="KW-1133">Transmembrane helix</keyword>
<gene>
    <name evidence="3" type="ORF">MM59RIKEN_04620</name>
</gene>